<dbReference type="RefSeq" id="WP_373320839.1">
    <property type="nucleotide sequence ID" value="NZ_BPQL01000020.1"/>
</dbReference>
<evidence type="ECO:0000313" key="3">
    <source>
        <dbReference type="EMBL" id="MET3693943.1"/>
    </source>
</evidence>
<dbReference type="EMBL" id="JBEPMM010000011">
    <property type="protein sequence ID" value="MET3693943.1"/>
    <property type="molecule type" value="Genomic_DNA"/>
</dbReference>
<name>A0ABV2L7X3_9HYPH</name>
<gene>
    <name evidence="3" type="ORF">ABID43_003498</name>
</gene>
<proteinExistence type="predicted"/>
<evidence type="ECO:0000313" key="4">
    <source>
        <dbReference type="Proteomes" id="UP001549145"/>
    </source>
</evidence>
<feature type="region of interest" description="Disordered" evidence="1">
    <location>
        <begin position="21"/>
        <end position="57"/>
    </location>
</feature>
<evidence type="ECO:0000256" key="1">
    <source>
        <dbReference type="SAM" id="MobiDB-lite"/>
    </source>
</evidence>
<feature type="signal peptide" evidence="2">
    <location>
        <begin position="1"/>
        <end position="21"/>
    </location>
</feature>
<evidence type="ECO:0000256" key="2">
    <source>
        <dbReference type="SAM" id="SignalP"/>
    </source>
</evidence>
<feature type="chain" id="PRO_5046593135" evidence="2">
    <location>
        <begin position="22"/>
        <end position="110"/>
    </location>
</feature>
<accession>A0ABV2L7X3</accession>
<feature type="compositionally biased region" description="Pro residues" evidence="1">
    <location>
        <begin position="23"/>
        <end position="33"/>
    </location>
</feature>
<keyword evidence="4" id="KW-1185">Reference proteome</keyword>
<comment type="caution">
    <text evidence="3">The sequence shown here is derived from an EMBL/GenBank/DDBJ whole genome shotgun (WGS) entry which is preliminary data.</text>
</comment>
<keyword evidence="2" id="KW-0732">Signal</keyword>
<organism evidence="3 4">
    <name type="scientific">Methylobacterium goesingense</name>
    <dbReference type="NCBI Taxonomy" id="243690"/>
    <lineage>
        <taxon>Bacteria</taxon>
        <taxon>Pseudomonadati</taxon>
        <taxon>Pseudomonadota</taxon>
        <taxon>Alphaproteobacteria</taxon>
        <taxon>Hyphomicrobiales</taxon>
        <taxon>Methylobacteriaceae</taxon>
        <taxon>Methylobacterium</taxon>
    </lineage>
</organism>
<protein>
    <submittedName>
        <fullName evidence="3">Uncharacterized protein</fullName>
    </submittedName>
</protein>
<sequence>MTKTIALLGAAAILFASAAVAQPAPPPGAPRPGPEAGGPPGGPRRGPDAPPPPPAKAAHFRLERGETALDVKCADDEPMKVCADLALQMLDRLAALPGQPKPDAPRPDAR</sequence>
<dbReference type="Proteomes" id="UP001549145">
    <property type="component" value="Unassembled WGS sequence"/>
</dbReference>
<reference evidence="3 4" key="1">
    <citation type="submission" date="2024-06" db="EMBL/GenBank/DDBJ databases">
        <title>Genomic Encyclopedia of Type Strains, Phase IV (KMG-IV): sequencing the most valuable type-strain genomes for metagenomic binning, comparative biology and taxonomic classification.</title>
        <authorList>
            <person name="Goeker M."/>
        </authorList>
    </citation>
    <scope>NUCLEOTIDE SEQUENCE [LARGE SCALE GENOMIC DNA]</scope>
    <source>
        <strain evidence="3 4">DSM 21331</strain>
    </source>
</reference>